<dbReference type="RefSeq" id="WP_214091119.1">
    <property type="nucleotide sequence ID" value="NZ_JAHCLR010000001.1"/>
</dbReference>
<dbReference type="Pfam" id="PF01883">
    <property type="entry name" value="FeS_assembly_P"/>
    <property type="match status" value="1"/>
</dbReference>
<feature type="domain" description="MIP18 family-like" evidence="1">
    <location>
        <begin position="14"/>
        <end position="76"/>
    </location>
</feature>
<dbReference type="InterPro" id="IPR002744">
    <property type="entry name" value="MIP18-like"/>
</dbReference>
<organism evidence="2 3">
    <name type="scientific">Mycolicibacter acidiphilus</name>
    <dbReference type="NCBI Taxonomy" id="2835306"/>
    <lineage>
        <taxon>Bacteria</taxon>
        <taxon>Bacillati</taxon>
        <taxon>Actinomycetota</taxon>
        <taxon>Actinomycetes</taxon>
        <taxon>Mycobacteriales</taxon>
        <taxon>Mycobacteriaceae</taxon>
        <taxon>Mycolicibacter</taxon>
    </lineage>
</organism>
<protein>
    <submittedName>
        <fullName evidence="2">Metal-sulfur cluster assembly factor</fullName>
    </submittedName>
</protein>
<evidence type="ECO:0000313" key="2">
    <source>
        <dbReference type="EMBL" id="MBS9532254.1"/>
    </source>
</evidence>
<proteinExistence type="predicted"/>
<comment type="caution">
    <text evidence="2">The sequence shown here is derived from an EMBL/GenBank/DDBJ whole genome shotgun (WGS) entry which is preliminary data.</text>
</comment>
<accession>A0ABS5REZ7</accession>
<sequence length="116" mass="12747">MAAETAPELQELLAEVEESMHDVIDPEIGINVMDLGLVYDLSLRQDDEGPAAVINMTLTSPACPLQDMIFEQVENATVGTGLVKTLDLTWVWEPAWGPDKITDEGREMMRAVGFTV</sequence>
<keyword evidence="3" id="KW-1185">Reference proteome</keyword>
<reference evidence="2 3" key="1">
    <citation type="submission" date="2021-05" db="EMBL/GenBank/DDBJ databases">
        <title>Mycobacterium acidophilum sp. nov., an extremely acid-tolerant member of the genus Mycobacterium.</title>
        <authorList>
            <person name="Xia J."/>
        </authorList>
    </citation>
    <scope>NUCLEOTIDE SEQUENCE [LARGE SCALE GENOMIC DNA]</scope>
    <source>
        <strain evidence="2 3">M1</strain>
    </source>
</reference>
<gene>
    <name evidence="2" type="ORF">KIH27_01470</name>
</gene>
<evidence type="ECO:0000259" key="1">
    <source>
        <dbReference type="Pfam" id="PF01883"/>
    </source>
</evidence>
<dbReference type="SUPFAM" id="SSF117916">
    <property type="entry name" value="Fe-S cluster assembly (FSCA) domain-like"/>
    <property type="match status" value="1"/>
</dbReference>
<dbReference type="Gene3D" id="3.30.300.130">
    <property type="entry name" value="Fe-S cluster assembly (FSCA)"/>
    <property type="match status" value="1"/>
</dbReference>
<dbReference type="PANTHER" id="PTHR42831:SF1">
    <property type="entry name" value="FE-S PROTEIN MATURATION AUXILIARY FACTOR YITW"/>
    <property type="match status" value="1"/>
</dbReference>
<dbReference type="InterPro" id="IPR034904">
    <property type="entry name" value="FSCA_dom_sf"/>
</dbReference>
<dbReference type="Proteomes" id="UP001519535">
    <property type="component" value="Unassembled WGS sequence"/>
</dbReference>
<name>A0ABS5REZ7_9MYCO</name>
<dbReference type="EMBL" id="JAHCLR010000001">
    <property type="protein sequence ID" value="MBS9532254.1"/>
    <property type="molecule type" value="Genomic_DNA"/>
</dbReference>
<dbReference type="InterPro" id="IPR052339">
    <property type="entry name" value="Fe-S_Maturation_MIP18"/>
</dbReference>
<dbReference type="PANTHER" id="PTHR42831">
    <property type="entry name" value="FE-S PROTEIN MATURATION AUXILIARY FACTOR YITW"/>
    <property type="match status" value="1"/>
</dbReference>
<evidence type="ECO:0000313" key="3">
    <source>
        <dbReference type="Proteomes" id="UP001519535"/>
    </source>
</evidence>